<dbReference type="InterPro" id="IPR009038">
    <property type="entry name" value="GOLD_dom"/>
</dbReference>
<dbReference type="GO" id="GO:0008289">
    <property type="term" value="F:lipid binding"/>
    <property type="evidence" value="ECO:0007669"/>
    <property type="project" value="UniProtKB-KW"/>
</dbReference>
<dbReference type="SUPFAM" id="SSF101576">
    <property type="entry name" value="Supernatant protein factor (SPF), C-terminal domain"/>
    <property type="match status" value="1"/>
</dbReference>
<dbReference type="PROSITE" id="PS50866">
    <property type="entry name" value="GOLD"/>
    <property type="match status" value="1"/>
</dbReference>
<keyword evidence="8" id="KW-1185">Reference proteome</keyword>
<dbReference type="InterPro" id="IPR056794">
    <property type="entry name" value="PATL1-6_C_GOLD"/>
</dbReference>
<dbReference type="OrthoDB" id="75724at2759"/>
<dbReference type="Pfam" id="PF00650">
    <property type="entry name" value="CRAL_TRIO"/>
    <property type="match status" value="1"/>
</dbReference>
<dbReference type="GO" id="GO:0051301">
    <property type="term" value="P:cell division"/>
    <property type="evidence" value="ECO:0007669"/>
    <property type="project" value="UniProtKB-KW"/>
</dbReference>
<reference evidence="7" key="1">
    <citation type="submission" date="2017-07" db="EMBL/GenBank/DDBJ databases">
        <title>Taro Niue Genome Assembly and Annotation.</title>
        <authorList>
            <person name="Atibalentja N."/>
            <person name="Keating K."/>
            <person name="Fields C.J."/>
        </authorList>
    </citation>
    <scope>NUCLEOTIDE SEQUENCE</scope>
    <source>
        <strain evidence="7">Niue_2</strain>
        <tissue evidence="7">Leaf</tissue>
    </source>
</reference>
<dbReference type="CDD" id="cd00170">
    <property type="entry name" value="SEC14"/>
    <property type="match status" value="1"/>
</dbReference>
<feature type="domain" description="CRAL-TRIO" evidence="5">
    <location>
        <begin position="62"/>
        <end position="163"/>
    </location>
</feature>
<accession>A0A843WU59</accession>
<evidence type="ECO:0000313" key="8">
    <source>
        <dbReference type="Proteomes" id="UP000652761"/>
    </source>
</evidence>
<gene>
    <name evidence="7" type="ORF">Taro_047880</name>
</gene>
<dbReference type="PROSITE" id="PS50191">
    <property type="entry name" value="CRAL_TRIO"/>
    <property type="match status" value="1"/>
</dbReference>
<proteinExistence type="inferred from homology"/>
<feature type="domain" description="GOLD" evidence="6">
    <location>
        <begin position="139"/>
        <end position="253"/>
    </location>
</feature>
<organism evidence="7 8">
    <name type="scientific">Colocasia esculenta</name>
    <name type="common">Wild taro</name>
    <name type="synonym">Arum esculentum</name>
    <dbReference type="NCBI Taxonomy" id="4460"/>
    <lineage>
        <taxon>Eukaryota</taxon>
        <taxon>Viridiplantae</taxon>
        <taxon>Streptophyta</taxon>
        <taxon>Embryophyta</taxon>
        <taxon>Tracheophyta</taxon>
        <taxon>Spermatophyta</taxon>
        <taxon>Magnoliopsida</taxon>
        <taxon>Liliopsida</taxon>
        <taxon>Araceae</taxon>
        <taxon>Aroideae</taxon>
        <taxon>Colocasieae</taxon>
        <taxon>Colocasia</taxon>
    </lineage>
</organism>
<comment type="similarity">
    <text evidence="1">Belongs to the patellin family.</text>
</comment>
<dbReference type="EMBL" id="NMUH01006297">
    <property type="protein sequence ID" value="MQM14943.1"/>
    <property type="molecule type" value="Genomic_DNA"/>
</dbReference>
<evidence type="ECO:0000256" key="4">
    <source>
        <dbReference type="ARBA" id="ARBA00023306"/>
    </source>
</evidence>
<dbReference type="Pfam" id="PF25099">
    <property type="entry name" value="GOLD_PATL1_C"/>
    <property type="match status" value="1"/>
</dbReference>
<dbReference type="Proteomes" id="UP000652761">
    <property type="component" value="Unassembled WGS sequence"/>
</dbReference>
<comment type="caution">
    <text evidence="7">The sequence shown here is derived from an EMBL/GenBank/DDBJ whole genome shotgun (WGS) entry which is preliminary data.</text>
</comment>
<dbReference type="PANTHER" id="PTHR45932:SF17">
    <property type="entry name" value="CELLULAR RETINALDEHYDE-BINDING_TRIPLE FUNCTION DOMAIN-CONTAINING PROTEIN"/>
    <property type="match status" value="1"/>
</dbReference>
<keyword evidence="2" id="KW-0132">Cell division</keyword>
<evidence type="ECO:0000256" key="3">
    <source>
        <dbReference type="ARBA" id="ARBA00023121"/>
    </source>
</evidence>
<evidence type="ECO:0000259" key="5">
    <source>
        <dbReference type="PROSITE" id="PS50191"/>
    </source>
</evidence>
<name>A0A843WU59_COLES</name>
<evidence type="ECO:0000256" key="2">
    <source>
        <dbReference type="ARBA" id="ARBA00022618"/>
    </source>
</evidence>
<dbReference type="InterPro" id="IPR001251">
    <property type="entry name" value="CRAL-TRIO_dom"/>
</dbReference>
<dbReference type="InterPro" id="IPR036865">
    <property type="entry name" value="CRAL-TRIO_dom_sf"/>
</dbReference>
<dbReference type="Gene3D" id="3.40.525.10">
    <property type="entry name" value="CRAL-TRIO lipid binding domain"/>
    <property type="match status" value="1"/>
</dbReference>
<evidence type="ECO:0000313" key="7">
    <source>
        <dbReference type="EMBL" id="MQM14943.1"/>
    </source>
</evidence>
<dbReference type="InterPro" id="IPR044834">
    <property type="entry name" value="PATL"/>
</dbReference>
<keyword evidence="3" id="KW-0446">Lipid-binding</keyword>
<protein>
    <submittedName>
        <fullName evidence="7">Uncharacterized protein</fullName>
    </submittedName>
</protein>
<sequence>MLVGDRIRRKSTFRLLPCPGLLLPLSKRPRRAPSATIVAVQAGRRKSTFWLLPCRASFCHCLSDPWGALGRHRRRPSRTPTTPSAAIVAVHALGRHQSFLSFIFINVPWWYLAYNRMISTIITPRTKSKFVFAGPSKSSETLFKYIAPEQVPVQYGGVSKENDSDFSTSDAVTEACLLVWELRVLGWDVSYGTEFVPNAEDGCTVIVQNTRKFTPTDEPFVKNSFKIGDPGKIVLTVDNTTSKKRKLLYRSKTKIATDAI</sequence>
<dbReference type="PANTHER" id="PTHR45932">
    <property type="entry name" value="PATELLIN-1"/>
    <property type="match status" value="1"/>
</dbReference>
<evidence type="ECO:0000256" key="1">
    <source>
        <dbReference type="ARBA" id="ARBA00007155"/>
    </source>
</evidence>
<dbReference type="SUPFAM" id="SSF52087">
    <property type="entry name" value="CRAL/TRIO domain"/>
    <property type="match status" value="1"/>
</dbReference>
<keyword evidence="4" id="KW-0131">Cell cycle</keyword>
<dbReference type="InterPro" id="IPR036598">
    <property type="entry name" value="GOLD_dom_sf"/>
</dbReference>
<dbReference type="AlphaFoldDB" id="A0A843WU59"/>
<evidence type="ECO:0000259" key="6">
    <source>
        <dbReference type="PROSITE" id="PS50866"/>
    </source>
</evidence>